<feature type="region of interest" description="Disordered" evidence="1">
    <location>
        <begin position="376"/>
        <end position="426"/>
    </location>
</feature>
<protein>
    <submittedName>
        <fullName evidence="2">Uncharacterized protein</fullName>
    </submittedName>
</protein>
<feature type="compositionally biased region" description="Basic and acidic residues" evidence="1">
    <location>
        <begin position="345"/>
        <end position="354"/>
    </location>
</feature>
<feature type="compositionally biased region" description="Low complexity" evidence="1">
    <location>
        <begin position="377"/>
        <end position="403"/>
    </location>
</feature>
<evidence type="ECO:0000313" key="3">
    <source>
        <dbReference type="Proteomes" id="UP000315783"/>
    </source>
</evidence>
<dbReference type="EMBL" id="SPUK01000010">
    <property type="protein sequence ID" value="TQV94086.1"/>
    <property type="molecule type" value="Genomic_DNA"/>
</dbReference>
<name>A0A545VW75_9HYPO</name>
<organism evidence="2 3">
    <name type="scientific">Cordyceps javanica</name>
    <dbReference type="NCBI Taxonomy" id="43265"/>
    <lineage>
        <taxon>Eukaryota</taxon>
        <taxon>Fungi</taxon>
        <taxon>Dikarya</taxon>
        <taxon>Ascomycota</taxon>
        <taxon>Pezizomycotina</taxon>
        <taxon>Sordariomycetes</taxon>
        <taxon>Hypocreomycetidae</taxon>
        <taxon>Hypocreales</taxon>
        <taxon>Cordycipitaceae</taxon>
        <taxon>Cordyceps</taxon>
    </lineage>
</organism>
<comment type="caution">
    <text evidence="2">The sequence shown here is derived from an EMBL/GenBank/DDBJ whole genome shotgun (WGS) entry which is preliminary data.</text>
</comment>
<sequence length="469" mass="49901">MNIDTPDIINVNIDMTDNININIDTPDNINMNTGTPENINMNIGTPDMDTDKIMNMNMCLDMDMNMNMPCVNTNMPCMNMNITMPDGDLSNMGMPNMNIPNMNMYNTNMLNMTMPNGGLVNLNLTMTMPNANVQQPMSAAPPPYACYLPQGQPVSNAGPCPMEWDRQQQSRKRSTKEIKRDMDALSQQGKAIDQRMLPSSEKIKILSELAARSCHLGKELRASQKREFKNRYAKANSEAASHQEPPASAIISTDPATELVAAGDFDLGSHAVPALKSSPPVGLSGAASSSPETAAAFHPDPAASDVYIGPATEQIAAEAVNFGSDLGPISKSFLPAGPSGAAGSSRDDTAADRPEPAYAMNIDPAIELIVAEDVEMSSTPTTPLASSPSTPPSSAAGSSPEPAAAREKLDQAGSNPCPDVDASATNDTNQDAQEFWTFRASVAKEGLGGIVHFLENGNANYLPNLLAHK</sequence>
<reference evidence="2 3" key="1">
    <citation type="journal article" date="2019" name="Appl. Microbiol. Biotechnol.">
        <title>Genome sequence of Isaria javanica and comparative genome analysis insights into family S53 peptidase evolution in fungal entomopathogens.</title>
        <authorList>
            <person name="Lin R."/>
            <person name="Zhang X."/>
            <person name="Xin B."/>
            <person name="Zou M."/>
            <person name="Gao Y."/>
            <person name="Qin F."/>
            <person name="Hu Q."/>
            <person name="Xie B."/>
            <person name="Cheng X."/>
        </authorList>
    </citation>
    <scope>NUCLEOTIDE SEQUENCE [LARGE SCALE GENOMIC DNA]</scope>
    <source>
        <strain evidence="2 3">IJ1G</strain>
    </source>
</reference>
<dbReference type="Proteomes" id="UP000315783">
    <property type="component" value="Unassembled WGS sequence"/>
</dbReference>
<accession>A0A545VW75</accession>
<evidence type="ECO:0000313" key="2">
    <source>
        <dbReference type="EMBL" id="TQV94086.1"/>
    </source>
</evidence>
<evidence type="ECO:0000256" key="1">
    <source>
        <dbReference type="SAM" id="MobiDB-lite"/>
    </source>
</evidence>
<proteinExistence type="predicted"/>
<keyword evidence="3" id="KW-1185">Reference proteome</keyword>
<dbReference type="AlphaFoldDB" id="A0A545VW75"/>
<feature type="region of interest" description="Disordered" evidence="1">
    <location>
        <begin position="278"/>
        <end position="298"/>
    </location>
</feature>
<gene>
    <name evidence="2" type="ORF">IF1G_06965</name>
</gene>
<feature type="region of interest" description="Disordered" evidence="1">
    <location>
        <begin position="333"/>
        <end position="354"/>
    </location>
</feature>